<reference evidence="3 4" key="1">
    <citation type="submission" date="2016-09" db="EMBL/GenBank/DDBJ databases">
        <title>Desulfuribacillus arsenicus sp. nov., an obligately anaerobic, dissimilatory arsenic- and antimonate-reducing bacterium isolated from anoxic sediments.</title>
        <authorList>
            <person name="Abin C.A."/>
            <person name="Hollibaugh J.T."/>
        </authorList>
    </citation>
    <scope>NUCLEOTIDE SEQUENCE [LARGE SCALE GENOMIC DNA]</scope>
    <source>
        <strain evidence="3 4">MLFW-2</strain>
    </source>
</reference>
<gene>
    <name evidence="3" type="ORF">BHU72_09255</name>
</gene>
<feature type="domain" description="CN hydrolase" evidence="2">
    <location>
        <begin position="8"/>
        <end position="253"/>
    </location>
</feature>
<evidence type="ECO:0000313" key="4">
    <source>
        <dbReference type="Proteomes" id="UP000095255"/>
    </source>
</evidence>
<dbReference type="GO" id="GO:0033388">
    <property type="term" value="P:putrescine biosynthetic process from arginine"/>
    <property type="evidence" value="ECO:0007669"/>
    <property type="project" value="TreeGrafter"/>
</dbReference>
<dbReference type="PANTHER" id="PTHR43674">
    <property type="entry name" value="NITRILASE C965.09-RELATED"/>
    <property type="match status" value="1"/>
</dbReference>
<dbReference type="InterPro" id="IPR036526">
    <property type="entry name" value="C-N_Hydrolase_sf"/>
</dbReference>
<dbReference type="InterPro" id="IPR050345">
    <property type="entry name" value="Aliph_Amidase/BUP"/>
</dbReference>
<protein>
    <recommendedName>
        <fullName evidence="2">CN hydrolase domain-containing protein</fullName>
    </recommendedName>
</protein>
<dbReference type="Pfam" id="PF00795">
    <property type="entry name" value="CN_hydrolase"/>
    <property type="match status" value="1"/>
</dbReference>
<comment type="caution">
    <text evidence="3">The sequence shown here is derived from an EMBL/GenBank/DDBJ whole genome shotgun (WGS) entry which is preliminary data.</text>
</comment>
<dbReference type="PROSITE" id="PS50263">
    <property type="entry name" value="CN_HYDROLASE"/>
    <property type="match status" value="1"/>
</dbReference>
<dbReference type="AlphaFoldDB" id="A0A1E5L2T3"/>
<name>A0A1E5L2T3_9FIRM</name>
<sequence length="301" mass="34007">MLRGKKLITCAIAQMKPLLGDVRKNLDKHLDYIEKAKQQQANVIAFPELSLTGYNLQDLSYDVALTINSREIQQLVQKSSDIDIIFSFVEEDERHSFYISSIYASMGKILHIHRKVYLPTYGLFDEARYFDAGNRIQAFSTEDARIGMLICEDAWHPSTAYILSTDGAHVIYVVAASPGRGPIDGQIQSNLWWQTTIRSYAQLHGVYVVYVNRVGYEDGLSFAGGSSVYDSEGNLVLQAPNLDEGLFMANIDLRKIRRSRIANPLKRNEKLDLTIKELQRISAKTNEQLITPSLGGQRDEK</sequence>
<dbReference type="Proteomes" id="UP000095255">
    <property type="component" value="Unassembled WGS sequence"/>
</dbReference>
<evidence type="ECO:0000256" key="1">
    <source>
        <dbReference type="ARBA" id="ARBA00022801"/>
    </source>
</evidence>
<dbReference type="InterPro" id="IPR003010">
    <property type="entry name" value="C-N_Hydrolase"/>
</dbReference>
<evidence type="ECO:0000259" key="2">
    <source>
        <dbReference type="PROSITE" id="PS50263"/>
    </source>
</evidence>
<dbReference type="Gene3D" id="3.60.110.10">
    <property type="entry name" value="Carbon-nitrogen hydrolase"/>
    <property type="match status" value="1"/>
</dbReference>
<dbReference type="EMBL" id="MJAT01000038">
    <property type="protein sequence ID" value="OEH84396.1"/>
    <property type="molecule type" value="Genomic_DNA"/>
</dbReference>
<evidence type="ECO:0000313" key="3">
    <source>
        <dbReference type="EMBL" id="OEH84396.1"/>
    </source>
</evidence>
<dbReference type="STRING" id="1390249.BHU72_09255"/>
<keyword evidence="1" id="KW-0378">Hydrolase</keyword>
<dbReference type="SUPFAM" id="SSF56317">
    <property type="entry name" value="Carbon-nitrogen hydrolase"/>
    <property type="match status" value="1"/>
</dbReference>
<organism evidence="3 4">
    <name type="scientific">Desulfuribacillus stibiiarsenatis</name>
    <dbReference type="NCBI Taxonomy" id="1390249"/>
    <lineage>
        <taxon>Bacteria</taxon>
        <taxon>Bacillati</taxon>
        <taxon>Bacillota</taxon>
        <taxon>Desulfuribacillia</taxon>
        <taxon>Desulfuribacillales</taxon>
        <taxon>Desulfuribacillaceae</taxon>
        <taxon>Desulfuribacillus</taxon>
    </lineage>
</organism>
<accession>A0A1E5L2T3</accession>
<dbReference type="PANTHER" id="PTHR43674:SF2">
    <property type="entry name" value="BETA-UREIDOPROPIONASE"/>
    <property type="match status" value="1"/>
</dbReference>
<dbReference type="RefSeq" id="WP_069703109.1">
    <property type="nucleotide sequence ID" value="NZ_MJAT01000038.1"/>
</dbReference>
<dbReference type="CDD" id="cd07586">
    <property type="entry name" value="nitrilase_8"/>
    <property type="match status" value="1"/>
</dbReference>
<dbReference type="GO" id="GO:0050126">
    <property type="term" value="F:N-carbamoylputrescine amidase activity"/>
    <property type="evidence" value="ECO:0007669"/>
    <property type="project" value="TreeGrafter"/>
</dbReference>
<proteinExistence type="predicted"/>
<keyword evidence="4" id="KW-1185">Reference proteome</keyword>